<keyword evidence="17" id="KW-0966">Cell projection</keyword>
<dbReference type="SUPFAM" id="SSF52540">
    <property type="entry name" value="P-loop containing nucleoside triphosphate hydrolases"/>
    <property type="match status" value="1"/>
</dbReference>
<dbReference type="InterPro" id="IPR027417">
    <property type="entry name" value="P-loop_NTPase"/>
</dbReference>
<proteinExistence type="inferred from homology"/>
<keyword evidence="17" id="KW-0969">Cilium</keyword>
<accession>A0ABU3NZN3</accession>
<comment type="function">
    <text evidence="12">Necessary for flagellar biosynthesis. May be involved in translocation of the flagellum.</text>
</comment>
<protein>
    <recommendedName>
        <fullName evidence="3 13">Flagellar biosynthesis protein FlhF</fullName>
    </recommendedName>
</protein>
<evidence type="ECO:0000313" key="18">
    <source>
        <dbReference type="Proteomes" id="UP001254848"/>
    </source>
</evidence>
<dbReference type="Gene3D" id="1.20.120.1380">
    <property type="entry name" value="Flagellar FlhF biosynthesis protein, N domain"/>
    <property type="match status" value="1"/>
</dbReference>
<keyword evidence="10" id="KW-0472">Membrane</keyword>
<dbReference type="EMBL" id="JAUOZS010000001">
    <property type="protein sequence ID" value="MDT8901311.1"/>
    <property type="molecule type" value="Genomic_DNA"/>
</dbReference>
<comment type="subcellular location">
    <subcellularLocation>
        <location evidence="1">Cell membrane</location>
        <topology evidence="1">Peripheral membrane protein</topology>
        <orientation evidence="1">Cytoplasmic side</orientation>
    </subcellularLocation>
</comment>
<keyword evidence="17" id="KW-0282">Flagellum</keyword>
<evidence type="ECO:0000313" key="17">
    <source>
        <dbReference type="EMBL" id="MDT8901311.1"/>
    </source>
</evidence>
<evidence type="ECO:0000256" key="9">
    <source>
        <dbReference type="ARBA" id="ARBA00023134"/>
    </source>
</evidence>
<dbReference type="NCBIfam" id="TIGR03499">
    <property type="entry name" value="FlhF"/>
    <property type="match status" value="1"/>
</dbReference>
<name>A0ABU3NZN3_9FIRM</name>
<evidence type="ECO:0000256" key="11">
    <source>
        <dbReference type="ARBA" id="ARBA00023225"/>
    </source>
</evidence>
<evidence type="ECO:0000256" key="2">
    <source>
        <dbReference type="ARBA" id="ARBA00008531"/>
    </source>
</evidence>
<dbReference type="SMART" id="SM00962">
    <property type="entry name" value="SRP54"/>
    <property type="match status" value="1"/>
</dbReference>
<evidence type="ECO:0000256" key="1">
    <source>
        <dbReference type="ARBA" id="ARBA00004413"/>
    </source>
</evidence>
<dbReference type="Proteomes" id="UP001254848">
    <property type="component" value="Unassembled WGS sequence"/>
</dbReference>
<keyword evidence="4" id="KW-0813">Transport</keyword>
<dbReference type="Pfam" id="PF00448">
    <property type="entry name" value="SRP54"/>
    <property type="match status" value="1"/>
</dbReference>
<evidence type="ECO:0000256" key="6">
    <source>
        <dbReference type="ARBA" id="ARBA00022741"/>
    </source>
</evidence>
<dbReference type="SMART" id="SM00382">
    <property type="entry name" value="AAA"/>
    <property type="match status" value="1"/>
</dbReference>
<evidence type="ECO:0000256" key="7">
    <source>
        <dbReference type="ARBA" id="ARBA00022795"/>
    </source>
</evidence>
<dbReference type="CDD" id="cd17873">
    <property type="entry name" value="FlhF"/>
    <property type="match status" value="1"/>
</dbReference>
<evidence type="ECO:0000256" key="4">
    <source>
        <dbReference type="ARBA" id="ARBA00022448"/>
    </source>
</evidence>
<evidence type="ECO:0000259" key="15">
    <source>
        <dbReference type="SMART" id="SM00382"/>
    </source>
</evidence>
<feature type="region of interest" description="Disordered" evidence="14">
    <location>
        <begin position="59"/>
        <end position="80"/>
    </location>
</feature>
<evidence type="ECO:0000256" key="14">
    <source>
        <dbReference type="SAM" id="MobiDB-lite"/>
    </source>
</evidence>
<evidence type="ECO:0000256" key="8">
    <source>
        <dbReference type="ARBA" id="ARBA00022927"/>
    </source>
</evidence>
<keyword evidence="11" id="KW-1006">Bacterial flagellum protein export</keyword>
<comment type="caution">
    <text evidence="17">The sequence shown here is derived from an EMBL/GenBank/DDBJ whole genome shotgun (WGS) entry which is preliminary data.</text>
</comment>
<gene>
    <name evidence="17" type="primary">flhF</name>
    <name evidence="17" type="ORF">Q4T40_08685</name>
</gene>
<evidence type="ECO:0000256" key="10">
    <source>
        <dbReference type="ARBA" id="ARBA00023136"/>
    </source>
</evidence>
<dbReference type="PANTHER" id="PTHR43134">
    <property type="entry name" value="SIGNAL RECOGNITION PARTICLE RECEPTOR SUBUNIT ALPHA"/>
    <property type="match status" value="1"/>
</dbReference>
<feature type="domain" description="SRP54-type proteins GTP-binding" evidence="16">
    <location>
        <begin position="176"/>
        <end position="367"/>
    </location>
</feature>
<reference evidence="17 18" key="1">
    <citation type="submission" date="2023-07" db="EMBL/GenBank/DDBJ databases">
        <title>The novel representative of Negativicutes class, Anaeroselena agilis gen. nov. sp. nov.</title>
        <authorList>
            <person name="Prokofeva M.I."/>
            <person name="Elcheninov A.G."/>
            <person name="Klyukina A."/>
            <person name="Kublanov I.V."/>
            <person name="Frolov E.N."/>
            <person name="Podosokorskaya O.A."/>
        </authorList>
    </citation>
    <scope>NUCLEOTIDE SEQUENCE [LARGE SCALE GENOMIC DNA]</scope>
    <source>
        <strain evidence="17 18">4137-cl</strain>
    </source>
</reference>
<keyword evidence="5" id="KW-1003">Cell membrane</keyword>
<dbReference type="PANTHER" id="PTHR43134:SF3">
    <property type="entry name" value="FLAGELLAR BIOSYNTHESIS PROTEIN FLHF"/>
    <property type="match status" value="1"/>
</dbReference>
<dbReference type="InterPro" id="IPR047040">
    <property type="entry name" value="FlhF__GTPase_dom"/>
</dbReference>
<feature type="domain" description="AAA+ ATPase" evidence="15">
    <location>
        <begin position="175"/>
        <end position="321"/>
    </location>
</feature>
<keyword evidence="18" id="KW-1185">Reference proteome</keyword>
<dbReference type="InterPro" id="IPR000897">
    <property type="entry name" value="SRP54_GTPase_dom"/>
</dbReference>
<evidence type="ECO:0000256" key="3">
    <source>
        <dbReference type="ARBA" id="ARBA00014919"/>
    </source>
</evidence>
<evidence type="ECO:0000256" key="12">
    <source>
        <dbReference type="ARBA" id="ARBA00025337"/>
    </source>
</evidence>
<dbReference type="RefSeq" id="WP_413779826.1">
    <property type="nucleotide sequence ID" value="NZ_JAUOZS010000001.1"/>
</dbReference>
<keyword evidence="7" id="KW-1005">Bacterial flagellum biogenesis</keyword>
<evidence type="ECO:0000259" key="16">
    <source>
        <dbReference type="SMART" id="SM00962"/>
    </source>
</evidence>
<evidence type="ECO:0000256" key="13">
    <source>
        <dbReference type="NCBIfam" id="TIGR03499"/>
    </source>
</evidence>
<organism evidence="17 18">
    <name type="scientific">Anaeroselena agilis</name>
    <dbReference type="NCBI Taxonomy" id="3063788"/>
    <lineage>
        <taxon>Bacteria</taxon>
        <taxon>Bacillati</taxon>
        <taxon>Bacillota</taxon>
        <taxon>Negativicutes</taxon>
        <taxon>Acetonemataceae</taxon>
        <taxon>Anaeroselena</taxon>
    </lineage>
</organism>
<comment type="similarity">
    <text evidence="2">Belongs to the GTP-binding SRP family.</text>
</comment>
<keyword evidence="8" id="KW-0653">Protein transport</keyword>
<dbReference type="InterPro" id="IPR003593">
    <property type="entry name" value="AAA+_ATPase"/>
</dbReference>
<evidence type="ECO:0000256" key="5">
    <source>
        <dbReference type="ARBA" id="ARBA00022475"/>
    </source>
</evidence>
<keyword evidence="6" id="KW-0547">Nucleotide-binding</keyword>
<keyword evidence="9" id="KW-0342">GTP-binding</keyword>
<sequence>MKVKVFTASNMQEAMAQVKGDLGRDAVILHTRRFRRGGFLGFFGKEMVEVMAALDTPPPAPVPERKAPAPQVLVPPRQSDDDAKVTALQLEISNMRKLVEQVLAKLPRQEKQRHPLYELLVRNDIDAVIAENLVQGLPEEGPLTGTNPAFVRQLLLERLTNHLQRVEGIVIPESGCKVVAFIGPTGVGKTTTIAKLAASFAFGQGLKLAVVTADTYRISAVEQLKTYADIIDVPLDIVYTPDEMKAALYRHRDKRLVLIDTAGRSPRNHYQLAELQALLAVDPYIETHLVLSSTTKYADALETVNRFSVCSPQKFLFTKIDEATNFGTVFNLLYQFPTTLSYITTGQNVPDDIEMANPAKLANMILRD</sequence>
<dbReference type="Gene3D" id="3.40.50.300">
    <property type="entry name" value="P-loop containing nucleotide triphosphate hydrolases"/>
    <property type="match status" value="1"/>
</dbReference>
<dbReference type="InterPro" id="IPR020006">
    <property type="entry name" value="FlhF"/>
</dbReference>